<evidence type="ECO:0000313" key="3">
    <source>
        <dbReference type="Proteomes" id="UP000054740"/>
    </source>
</evidence>
<dbReference type="EMBL" id="FCNY02000005">
    <property type="protein sequence ID" value="SAL33787.1"/>
    <property type="molecule type" value="Genomic_DNA"/>
</dbReference>
<dbReference type="Proteomes" id="UP000054740">
    <property type="component" value="Unassembled WGS sequence"/>
</dbReference>
<sequence length="54" mass="5818">MTRMNRRAFNHIAMTSLLAISGVRAASSFGAAKPAPIALRIGYRKSSTLITLLN</sequence>
<keyword evidence="3" id="KW-1185">Reference proteome</keyword>
<gene>
    <name evidence="2" type="ORF">AWB70_02272</name>
</gene>
<dbReference type="RefSeq" id="WP_159680226.1">
    <property type="nucleotide sequence ID" value="NZ_FCNY02000005.1"/>
</dbReference>
<accession>A0A158GPL7</accession>
<dbReference type="AlphaFoldDB" id="A0A158GPL7"/>
<protein>
    <submittedName>
        <fullName evidence="2">Aliphatic sulfonate ABC transporter periplasmic ligand-binding protein</fullName>
    </submittedName>
</protein>
<name>A0A158GPL7_CABCO</name>
<keyword evidence="1" id="KW-0732">Signal</keyword>
<proteinExistence type="predicted"/>
<feature type="chain" id="PRO_5011110032" evidence="1">
    <location>
        <begin position="26"/>
        <end position="54"/>
    </location>
</feature>
<reference evidence="3" key="1">
    <citation type="submission" date="2016-01" db="EMBL/GenBank/DDBJ databases">
        <authorList>
            <person name="Peeters C."/>
        </authorList>
    </citation>
    <scope>NUCLEOTIDE SEQUENCE [LARGE SCALE GENOMIC DNA]</scope>
</reference>
<feature type="signal peptide" evidence="1">
    <location>
        <begin position="1"/>
        <end position="25"/>
    </location>
</feature>
<evidence type="ECO:0000313" key="2">
    <source>
        <dbReference type="EMBL" id="SAL33787.1"/>
    </source>
</evidence>
<organism evidence="2 3">
    <name type="scientific">Caballeronia cordobensis</name>
    <name type="common">Burkholderia cordobensis</name>
    <dbReference type="NCBI Taxonomy" id="1353886"/>
    <lineage>
        <taxon>Bacteria</taxon>
        <taxon>Pseudomonadati</taxon>
        <taxon>Pseudomonadota</taxon>
        <taxon>Betaproteobacteria</taxon>
        <taxon>Burkholderiales</taxon>
        <taxon>Burkholderiaceae</taxon>
        <taxon>Caballeronia</taxon>
    </lineage>
</organism>
<evidence type="ECO:0000256" key="1">
    <source>
        <dbReference type="SAM" id="SignalP"/>
    </source>
</evidence>